<name>A0ABD1H0W1_SALDI</name>
<protein>
    <submittedName>
        <fullName evidence="1">1,8-cineole synthase, chloroplastic-like</fullName>
    </submittedName>
</protein>
<reference evidence="1 2" key="1">
    <citation type="submission" date="2024-06" db="EMBL/GenBank/DDBJ databases">
        <title>A chromosome level genome sequence of Diviner's sage (Salvia divinorum).</title>
        <authorList>
            <person name="Ford S.A."/>
            <person name="Ro D.-K."/>
            <person name="Ness R.W."/>
            <person name="Phillips M.A."/>
        </authorList>
    </citation>
    <scope>NUCLEOTIDE SEQUENCE [LARGE SCALE GENOMIC DNA]</scope>
    <source>
        <strain evidence="1">SAF-2024a</strain>
        <tissue evidence="1">Leaf</tissue>
    </source>
</reference>
<dbReference type="CDD" id="cd09272">
    <property type="entry name" value="RNase_HI_RT_Ty1"/>
    <property type="match status" value="1"/>
</dbReference>
<comment type="caution">
    <text evidence="1">The sequence shown here is derived from an EMBL/GenBank/DDBJ whole genome shotgun (WGS) entry which is preliminary data.</text>
</comment>
<dbReference type="Proteomes" id="UP001567538">
    <property type="component" value="Unassembled WGS sequence"/>
</dbReference>
<proteinExistence type="predicted"/>
<gene>
    <name evidence="1" type="ORF">AAHA92_17713</name>
</gene>
<evidence type="ECO:0000313" key="1">
    <source>
        <dbReference type="EMBL" id="KAL1549635.1"/>
    </source>
</evidence>
<dbReference type="AlphaFoldDB" id="A0ABD1H0W1"/>
<sequence length="231" mass="25859">MDNSKPVSVPLGSHFKLSKKESPSTREEYAEMKKVPHASAIGSIIYAMVYTRPDIAQAVVVSQFMGDPGKQHWEAVKWILRYLRGTIEKVLCFNGKNVKLVGYVDTDLASNDLDGRRSTTGYVFTYGGTAISWTSKLQKTIVLSTMEAEYVAATEASKEMRQSAIFLAKNLAFHSKTKHMELKYHYIQHLLEMKIVQLEKILGSENPADMFTKVMTLEKLKLCVASIGLGT</sequence>
<keyword evidence="2" id="KW-1185">Reference proteome</keyword>
<accession>A0ABD1H0W1</accession>
<dbReference type="EMBL" id="JBEAFC010000007">
    <property type="protein sequence ID" value="KAL1549635.1"/>
    <property type="molecule type" value="Genomic_DNA"/>
</dbReference>
<dbReference type="PANTHER" id="PTHR11439">
    <property type="entry name" value="GAG-POL-RELATED RETROTRANSPOSON"/>
    <property type="match status" value="1"/>
</dbReference>
<evidence type="ECO:0000313" key="2">
    <source>
        <dbReference type="Proteomes" id="UP001567538"/>
    </source>
</evidence>
<organism evidence="1 2">
    <name type="scientific">Salvia divinorum</name>
    <name type="common">Maria pastora</name>
    <name type="synonym">Diviner's sage</name>
    <dbReference type="NCBI Taxonomy" id="28513"/>
    <lineage>
        <taxon>Eukaryota</taxon>
        <taxon>Viridiplantae</taxon>
        <taxon>Streptophyta</taxon>
        <taxon>Embryophyta</taxon>
        <taxon>Tracheophyta</taxon>
        <taxon>Spermatophyta</taxon>
        <taxon>Magnoliopsida</taxon>
        <taxon>eudicotyledons</taxon>
        <taxon>Gunneridae</taxon>
        <taxon>Pentapetalae</taxon>
        <taxon>asterids</taxon>
        <taxon>lamiids</taxon>
        <taxon>Lamiales</taxon>
        <taxon>Lamiaceae</taxon>
        <taxon>Nepetoideae</taxon>
        <taxon>Mentheae</taxon>
        <taxon>Salviinae</taxon>
        <taxon>Salvia</taxon>
        <taxon>Salvia subgen. Calosphace</taxon>
    </lineage>
</organism>
<dbReference type="PANTHER" id="PTHR11439:SF467">
    <property type="entry name" value="INTEGRASE CATALYTIC DOMAIN-CONTAINING PROTEIN"/>
    <property type="match status" value="1"/>
</dbReference>